<reference evidence="2 3" key="1">
    <citation type="submission" date="2016-10" db="EMBL/GenBank/DDBJ databases">
        <authorList>
            <person name="de Groot N.N."/>
        </authorList>
    </citation>
    <scope>NUCLEOTIDE SEQUENCE [LARGE SCALE GENOMIC DNA]</scope>
    <source>
        <strain evidence="2 3">DSM 43794</strain>
    </source>
</reference>
<feature type="transmembrane region" description="Helical" evidence="1">
    <location>
        <begin position="83"/>
        <end position="106"/>
    </location>
</feature>
<keyword evidence="1" id="KW-0472">Membrane</keyword>
<feature type="transmembrane region" description="Helical" evidence="1">
    <location>
        <begin position="12"/>
        <end position="34"/>
    </location>
</feature>
<evidence type="ECO:0000313" key="3">
    <source>
        <dbReference type="Proteomes" id="UP000217103"/>
    </source>
</evidence>
<accession>A0A1H1BMZ1</accession>
<name>A0A1H1BMZ1_9ACTN</name>
<dbReference type="OrthoDB" id="3538434at2"/>
<dbReference type="Proteomes" id="UP000217103">
    <property type="component" value="Unassembled WGS sequence"/>
</dbReference>
<dbReference type="EMBL" id="FNKK01000002">
    <property type="protein sequence ID" value="SDQ53307.1"/>
    <property type="molecule type" value="Genomic_DNA"/>
</dbReference>
<dbReference type="AlphaFoldDB" id="A0A1H1BMZ1"/>
<feature type="transmembrane region" description="Helical" evidence="1">
    <location>
        <begin position="54"/>
        <end position="76"/>
    </location>
</feature>
<sequence length="107" mass="10923">MVRSRVIVSPVIPTVAVLLLAALWGLSVFAGWGLEAFCADGESSAECARRLETASTFSGVFAVVAGGVAVYGWLAAPKHRFPAVMGVSAAAWVAAVATLFIGGTLAQ</sequence>
<keyword evidence="1" id="KW-0812">Transmembrane</keyword>
<gene>
    <name evidence="2" type="ORF">SAMN04489764_1039</name>
</gene>
<evidence type="ECO:0000256" key="1">
    <source>
        <dbReference type="SAM" id="Phobius"/>
    </source>
</evidence>
<dbReference type="RefSeq" id="WP_093258015.1">
    <property type="nucleotide sequence ID" value="NZ_FNKK01000002.1"/>
</dbReference>
<evidence type="ECO:0000313" key="2">
    <source>
        <dbReference type="EMBL" id="SDQ53307.1"/>
    </source>
</evidence>
<keyword evidence="3" id="KW-1185">Reference proteome</keyword>
<protein>
    <submittedName>
        <fullName evidence="2">Uncharacterized protein</fullName>
    </submittedName>
</protein>
<organism evidence="2 3">
    <name type="scientific">Thermostaphylospora chromogena</name>
    <dbReference type="NCBI Taxonomy" id="35622"/>
    <lineage>
        <taxon>Bacteria</taxon>
        <taxon>Bacillati</taxon>
        <taxon>Actinomycetota</taxon>
        <taxon>Actinomycetes</taxon>
        <taxon>Streptosporangiales</taxon>
        <taxon>Thermomonosporaceae</taxon>
        <taxon>Thermostaphylospora</taxon>
    </lineage>
</organism>
<proteinExistence type="predicted"/>
<keyword evidence="1" id="KW-1133">Transmembrane helix</keyword>